<evidence type="ECO:0000313" key="6">
    <source>
        <dbReference type="EMBL" id="NIY49317.1"/>
    </source>
</evidence>
<evidence type="ECO:0000256" key="3">
    <source>
        <dbReference type="ARBA" id="ARBA00022795"/>
    </source>
</evidence>
<feature type="compositionally biased region" description="Low complexity" evidence="4">
    <location>
        <begin position="350"/>
        <end position="372"/>
    </location>
</feature>
<feature type="domain" description="Flagellar hook-length control protein-like C-terminal" evidence="5">
    <location>
        <begin position="278"/>
        <end position="359"/>
    </location>
</feature>
<keyword evidence="6" id="KW-0966">Cell projection</keyword>
<dbReference type="CDD" id="cd17470">
    <property type="entry name" value="T3SS_Flik_C"/>
    <property type="match status" value="1"/>
</dbReference>
<evidence type="ECO:0000256" key="2">
    <source>
        <dbReference type="ARBA" id="ARBA00009149"/>
    </source>
</evidence>
<keyword evidence="3" id="KW-1005">Bacterial flagellum biogenesis</keyword>
<dbReference type="InterPro" id="IPR038610">
    <property type="entry name" value="FliK-like_C_sf"/>
</dbReference>
<keyword evidence="7" id="KW-1185">Reference proteome</keyword>
<comment type="caution">
    <text evidence="6">The sequence shown here is derived from an EMBL/GenBank/DDBJ whole genome shotgun (WGS) entry which is preliminary data.</text>
</comment>
<reference evidence="6 7" key="1">
    <citation type="journal article" date="2020" name="Microorganisms">
        <title>Polyphasic Characterisation of Cedecea colo sp. nov., a New Enteric Bacterium Isolated from the Koala Hindgut.</title>
        <authorList>
            <person name="Boath J.M."/>
            <person name="Dakhal S."/>
            <person name="Van T.T.H."/>
            <person name="Moore R.J."/>
            <person name="Dekiwadia C."/>
            <person name="Macreadie I.G."/>
        </authorList>
    </citation>
    <scope>NUCLEOTIDE SEQUENCE [LARGE SCALE GENOMIC DNA]</scope>
    <source>
        <strain evidence="6 7">ZA</strain>
    </source>
</reference>
<dbReference type="EMBL" id="SOYS01000009">
    <property type="protein sequence ID" value="NIY49317.1"/>
    <property type="molecule type" value="Genomic_DNA"/>
</dbReference>
<accession>A0ABX0VQE0</accession>
<evidence type="ECO:0000259" key="5">
    <source>
        <dbReference type="Pfam" id="PF02120"/>
    </source>
</evidence>
<dbReference type="InterPro" id="IPR001635">
    <property type="entry name" value="Flag_hook_Flik"/>
</dbReference>
<feature type="region of interest" description="Disordered" evidence="4">
    <location>
        <begin position="224"/>
        <end position="243"/>
    </location>
</feature>
<dbReference type="InterPro" id="IPR021136">
    <property type="entry name" value="Flagellar_hook_control-like_C"/>
</dbReference>
<evidence type="ECO:0000313" key="7">
    <source>
        <dbReference type="Proteomes" id="UP000697927"/>
    </source>
</evidence>
<sequence>MIKLPPLNITADADSGLTTATAATGEKGLSDGFLDLFSKALPGLVTSEGGETLSLSATLNKATGQDLNAQDAAAGKTTLADLLNKLDMDQPEALSALLANVGKATGADKSGQAVAAQETTHDLSTADMQALSALFAMLPQQNTSTPATTLTSTVSKDTDEASPLNALLASDGVQQKNTAGRADDSLSITGKTQTTAAKSVAPVANQVADDSTLPVIAVDKDSRDNAISNNTTPTVSTPTISSATVSTPVSTNIATPVAPQISAQLGSQEWQQAVSQHVTLFTRQGQQSAELRLHPEDLGQIQISLKLDDNQAQLQMTSPHSHVRAALEATLPALRTALAESGIQLGQSSISSESFAQQQQQSGQQQQQSQRSAGSFPSLGGEAESLAVPASVQRLASGNNAVDIFA</sequence>
<dbReference type="PANTHER" id="PTHR37533">
    <property type="entry name" value="FLAGELLAR HOOK-LENGTH CONTROL PROTEIN"/>
    <property type="match status" value="1"/>
</dbReference>
<gene>
    <name evidence="6" type="ORF">E2L00_17855</name>
</gene>
<proteinExistence type="inferred from homology"/>
<dbReference type="Gene3D" id="3.30.750.140">
    <property type="match status" value="1"/>
</dbReference>
<dbReference type="RefSeq" id="WP_167614012.1">
    <property type="nucleotide sequence ID" value="NZ_SOYS01000009.1"/>
</dbReference>
<organism evidence="6 7">
    <name type="scientific">Cedecea colo</name>
    <dbReference type="NCBI Taxonomy" id="2552946"/>
    <lineage>
        <taxon>Bacteria</taxon>
        <taxon>Pseudomonadati</taxon>
        <taxon>Pseudomonadota</taxon>
        <taxon>Gammaproteobacteria</taxon>
        <taxon>Enterobacterales</taxon>
        <taxon>Enterobacteriaceae</taxon>
        <taxon>Cedecea</taxon>
    </lineage>
</organism>
<dbReference type="Proteomes" id="UP000697927">
    <property type="component" value="Unassembled WGS sequence"/>
</dbReference>
<keyword evidence="6" id="KW-0282">Flagellum</keyword>
<name>A0ABX0VQE0_9ENTR</name>
<protein>
    <submittedName>
        <fullName evidence="6">Flagellar hook-length control protein FliK</fullName>
    </submittedName>
</protein>
<comment type="function">
    <text evidence="1">Controls the length of the flagellar hook.</text>
</comment>
<feature type="region of interest" description="Disordered" evidence="4">
    <location>
        <begin position="350"/>
        <end position="382"/>
    </location>
</feature>
<evidence type="ECO:0000256" key="4">
    <source>
        <dbReference type="SAM" id="MobiDB-lite"/>
    </source>
</evidence>
<dbReference type="PANTHER" id="PTHR37533:SF2">
    <property type="entry name" value="FLAGELLAR HOOK-LENGTH CONTROL PROTEIN"/>
    <property type="match status" value="1"/>
</dbReference>
<feature type="compositionally biased region" description="Low complexity" evidence="4">
    <location>
        <begin position="228"/>
        <end position="243"/>
    </location>
</feature>
<dbReference type="InterPro" id="IPR052563">
    <property type="entry name" value="FliK"/>
</dbReference>
<dbReference type="PRINTS" id="PR01007">
    <property type="entry name" value="FLGHOOKFLIK"/>
</dbReference>
<evidence type="ECO:0000256" key="1">
    <source>
        <dbReference type="ARBA" id="ARBA00003944"/>
    </source>
</evidence>
<comment type="similarity">
    <text evidence="2">Belongs to the FliK family.</text>
</comment>
<dbReference type="Pfam" id="PF02120">
    <property type="entry name" value="Flg_hook"/>
    <property type="match status" value="1"/>
</dbReference>
<keyword evidence="6" id="KW-0969">Cilium</keyword>